<evidence type="ECO:0000313" key="1">
    <source>
        <dbReference type="EMBL" id="KCV72867.1"/>
    </source>
</evidence>
<dbReference type="AlphaFoldDB" id="A0A058ZHB0"/>
<protein>
    <submittedName>
        <fullName evidence="1">Uncharacterized protein</fullName>
    </submittedName>
</protein>
<gene>
    <name evidence="1" type="ORF">H696_00440</name>
</gene>
<organism evidence="1">
    <name type="scientific">Fonticula alba</name>
    <name type="common">Slime mold</name>
    <dbReference type="NCBI Taxonomy" id="691883"/>
    <lineage>
        <taxon>Eukaryota</taxon>
        <taxon>Rotosphaerida</taxon>
        <taxon>Fonticulaceae</taxon>
        <taxon>Fonticula</taxon>
    </lineage>
</organism>
<evidence type="ECO:0000313" key="2">
    <source>
        <dbReference type="Proteomes" id="UP000030693"/>
    </source>
</evidence>
<dbReference type="RefSeq" id="XP_009492568.1">
    <property type="nucleotide sequence ID" value="XM_009494293.1"/>
</dbReference>
<reference evidence="1" key="1">
    <citation type="submission" date="2013-04" db="EMBL/GenBank/DDBJ databases">
        <title>The Genome Sequence of Fonticula alba ATCC 38817.</title>
        <authorList>
            <consortium name="The Broad Institute Genomics Platform"/>
            <person name="Russ C."/>
            <person name="Cuomo C."/>
            <person name="Burger G."/>
            <person name="Gray M.W."/>
            <person name="Holland P.W.H."/>
            <person name="King N."/>
            <person name="Lang F.B.F."/>
            <person name="Roger A.J."/>
            <person name="Ruiz-Trillo I."/>
            <person name="Brown M."/>
            <person name="Walker B."/>
            <person name="Young S."/>
            <person name="Zeng Q."/>
            <person name="Gargeya S."/>
            <person name="Fitzgerald M."/>
            <person name="Haas B."/>
            <person name="Abouelleil A."/>
            <person name="Allen A.W."/>
            <person name="Alvarado L."/>
            <person name="Arachchi H.M."/>
            <person name="Berlin A.M."/>
            <person name="Chapman S.B."/>
            <person name="Gainer-Dewar J."/>
            <person name="Goldberg J."/>
            <person name="Griggs A."/>
            <person name="Gujja S."/>
            <person name="Hansen M."/>
            <person name="Howarth C."/>
            <person name="Imamovic A."/>
            <person name="Ireland A."/>
            <person name="Larimer J."/>
            <person name="McCowan C."/>
            <person name="Murphy C."/>
            <person name="Pearson M."/>
            <person name="Poon T.W."/>
            <person name="Priest M."/>
            <person name="Roberts A."/>
            <person name="Saif S."/>
            <person name="Shea T."/>
            <person name="Sisk P."/>
            <person name="Sykes S."/>
            <person name="Wortman J."/>
            <person name="Nusbaum C."/>
            <person name="Birren B."/>
        </authorList>
    </citation>
    <scope>NUCLEOTIDE SEQUENCE [LARGE SCALE GENOMIC DNA]</scope>
    <source>
        <strain evidence="1">ATCC 38817</strain>
    </source>
</reference>
<accession>A0A058ZHB0</accession>
<dbReference type="GeneID" id="20525165"/>
<keyword evidence="2" id="KW-1185">Reference proteome</keyword>
<proteinExistence type="predicted"/>
<name>A0A058ZHB0_FONAL</name>
<dbReference type="EMBL" id="KB932201">
    <property type="protein sequence ID" value="KCV72867.1"/>
    <property type="molecule type" value="Genomic_DNA"/>
</dbReference>
<sequence>MPAIGGFAPAQPVLSSDPEARVLQLEQLVDQFRLGDEEQTAFVSRLDNVEQRLESLVKSLDASGPGLSDTCHRLKIASSTVDQLLELRTETDGSQPPARVQRTLVDSFILPRDAAGPGGPVSDLDRVVEGLAEVAKHSDAVMDAAAPLAICQQHLEVEELAHNVAFLRETTQALDQAILASLDRYTSLVDLANSLFSNWQASQVASGAGAAPST</sequence>
<dbReference type="Proteomes" id="UP000030693">
    <property type="component" value="Unassembled WGS sequence"/>
</dbReference>